<feature type="signal peptide" evidence="1">
    <location>
        <begin position="1"/>
        <end position="19"/>
    </location>
</feature>
<dbReference type="AlphaFoldDB" id="A0A1Y1WB68"/>
<evidence type="ECO:0000313" key="3">
    <source>
        <dbReference type="Proteomes" id="UP000193922"/>
    </source>
</evidence>
<gene>
    <name evidence="2" type="ORF">DL89DRAFT_140195</name>
</gene>
<proteinExistence type="predicted"/>
<sequence length="82" mass="9351">MRDQKIGIFLLLLISLGQPFFSLLHTCPSYPYNRHKAGIKSSILIIPHRFFFAWACSNYFPSPRPTSPSILPCHIFTQRGAS</sequence>
<keyword evidence="3" id="KW-1185">Reference proteome</keyword>
<feature type="chain" id="PRO_5012169145" description="Secreted protein" evidence="1">
    <location>
        <begin position="20"/>
        <end position="82"/>
    </location>
</feature>
<evidence type="ECO:0000256" key="1">
    <source>
        <dbReference type="SAM" id="SignalP"/>
    </source>
</evidence>
<reference evidence="2 3" key="1">
    <citation type="submission" date="2016-07" db="EMBL/GenBank/DDBJ databases">
        <title>Pervasive Adenine N6-methylation of Active Genes in Fungi.</title>
        <authorList>
            <consortium name="DOE Joint Genome Institute"/>
            <person name="Mondo S.J."/>
            <person name="Dannebaum R.O."/>
            <person name="Kuo R.C."/>
            <person name="Labutti K."/>
            <person name="Haridas S."/>
            <person name="Kuo A."/>
            <person name="Salamov A."/>
            <person name="Ahrendt S.R."/>
            <person name="Lipzen A."/>
            <person name="Sullivan W."/>
            <person name="Andreopoulos W.B."/>
            <person name="Clum A."/>
            <person name="Lindquist E."/>
            <person name="Daum C."/>
            <person name="Ramamoorthy G.K."/>
            <person name="Gryganskyi A."/>
            <person name="Culley D."/>
            <person name="Magnuson J.K."/>
            <person name="James T.Y."/>
            <person name="O'Malley M.A."/>
            <person name="Stajich J.E."/>
            <person name="Spatafora J.W."/>
            <person name="Visel A."/>
            <person name="Grigoriev I.V."/>
        </authorList>
    </citation>
    <scope>NUCLEOTIDE SEQUENCE [LARGE SCALE GENOMIC DNA]</scope>
    <source>
        <strain evidence="2 3">ATCC 12442</strain>
    </source>
</reference>
<evidence type="ECO:0008006" key="4">
    <source>
        <dbReference type="Google" id="ProtNLM"/>
    </source>
</evidence>
<comment type="caution">
    <text evidence="2">The sequence shown here is derived from an EMBL/GenBank/DDBJ whole genome shotgun (WGS) entry which is preliminary data.</text>
</comment>
<organism evidence="2 3">
    <name type="scientific">Linderina pennispora</name>
    <dbReference type="NCBI Taxonomy" id="61395"/>
    <lineage>
        <taxon>Eukaryota</taxon>
        <taxon>Fungi</taxon>
        <taxon>Fungi incertae sedis</taxon>
        <taxon>Zoopagomycota</taxon>
        <taxon>Kickxellomycotina</taxon>
        <taxon>Kickxellomycetes</taxon>
        <taxon>Kickxellales</taxon>
        <taxon>Kickxellaceae</taxon>
        <taxon>Linderina</taxon>
    </lineage>
</organism>
<dbReference type="EMBL" id="MCFD01000005">
    <property type="protein sequence ID" value="ORX70787.1"/>
    <property type="molecule type" value="Genomic_DNA"/>
</dbReference>
<dbReference type="Proteomes" id="UP000193922">
    <property type="component" value="Unassembled WGS sequence"/>
</dbReference>
<keyword evidence="1" id="KW-0732">Signal</keyword>
<name>A0A1Y1WB68_9FUNG</name>
<protein>
    <recommendedName>
        <fullName evidence="4">Secreted protein</fullName>
    </recommendedName>
</protein>
<dbReference type="RefSeq" id="XP_040744366.1">
    <property type="nucleotide sequence ID" value="XM_040883429.1"/>
</dbReference>
<accession>A0A1Y1WB68</accession>
<dbReference type="GeneID" id="63800077"/>
<evidence type="ECO:0000313" key="2">
    <source>
        <dbReference type="EMBL" id="ORX70787.1"/>
    </source>
</evidence>